<organism evidence="2 3">
    <name type="scientific">Aspergillus clavatus (strain ATCC 1007 / CBS 513.65 / DSM 816 / NCTC 3887 / NRRL 1 / QM 1276 / 107)</name>
    <dbReference type="NCBI Taxonomy" id="344612"/>
    <lineage>
        <taxon>Eukaryota</taxon>
        <taxon>Fungi</taxon>
        <taxon>Dikarya</taxon>
        <taxon>Ascomycota</taxon>
        <taxon>Pezizomycotina</taxon>
        <taxon>Eurotiomycetes</taxon>
        <taxon>Eurotiomycetidae</taxon>
        <taxon>Eurotiales</taxon>
        <taxon>Aspergillaceae</taxon>
        <taxon>Aspergillus</taxon>
        <taxon>Aspergillus subgen. Fumigati</taxon>
    </lineage>
</organism>
<sequence>MAPLLSKPEVGKDDEIMLKYRISPLSDLRLHIYHAWVGIWLSSKNETALPPPKWTVEELGQFFHDWKLHNLLDIELLKSIVQSFQSHVASGNITLGGDVPPSCAETNILSQAYNPQTECSCNGLYPVPDGMTVDAVLKQTSCSAIAAMLSAQHDVATRQTEWSSRNGAIFTAPKLAAAVNELVLANADAQPAPRSCTNQPIPAITAPDRRPSKETDSDPRLHNTLFPTFEGIKLCADAKHLFAMACGASALDRGLLAAIADSGNDILIGDYADAASPTTLARLQRTGAAATAFLKMCHLAGTLTDWQFNTLAAAIIQFRVLGYHRDHARNRLPPAIHGSRMTGVTVHRHVDIAIFHGVLPASLVTGAQLSEPAYMRLSEACTLINDLVDLRSDAMRRQRENVVLRGFPATTSACAYLDGLLTRLLTAVCGVMAEGKLGALVVMAFCNWAVMASHHKLFELVGGVVPVRGSPACRYKSVEDGALYARLLALLEPFGTLGEWKPDLRRRRAMLDQMYGLARMSADSHVGWLADVTRALLQPAQLRRIVDVVHYEWKGGVGDVEYCP</sequence>
<dbReference type="EMBL" id="DS027046">
    <property type="protein sequence ID" value="EAW13694.1"/>
    <property type="molecule type" value="Genomic_DNA"/>
</dbReference>
<name>A1C8Q7_ASPCL</name>
<evidence type="ECO:0000256" key="1">
    <source>
        <dbReference type="SAM" id="MobiDB-lite"/>
    </source>
</evidence>
<dbReference type="eggNOG" id="ENOG502RNSK">
    <property type="taxonomic scope" value="Eukaryota"/>
</dbReference>
<dbReference type="OMA" id="VMASHHK"/>
<reference evidence="2 3" key="1">
    <citation type="journal article" date="2008" name="PLoS Genet.">
        <title>Genomic islands in the pathogenic filamentous fungus Aspergillus fumigatus.</title>
        <authorList>
            <person name="Fedorova N.D."/>
            <person name="Khaldi N."/>
            <person name="Joardar V.S."/>
            <person name="Maiti R."/>
            <person name="Amedeo P."/>
            <person name="Anderson M.J."/>
            <person name="Crabtree J."/>
            <person name="Silva J.C."/>
            <person name="Badger J.H."/>
            <person name="Albarraq A."/>
            <person name="Angiuoli S."/>
            <person name="Bussey H."/>
            <person name="Bowyer P."/>
            <person name="Cotty P.J."/>
            <person name="Dyer P.S."/>
            <person name="Egan A."/>
            <person name="Galens K."/>
            <person name="Fraser-Liggett C.M."/>
            <person name="Haas B.J."/>
            <person name="Inman J.M."/>
            <person name="Kent R."/>
            <person name="Lemieux S."/>
            <person name="Malavazi I."/>
            <person name="Orvis J."/>
            <person name="Roemer T."/>
            <person name="Ronning C.M."/>
            <person name="Sundaram J.P."/>
            <person name="Sutton G."/>
            <person name="Turner G."/>
            <person name="Venter J.C."/>
            <person name="White O.R."/>
            <person name="Whitty B.R."/>
            <person name="Youngman P."/>
            <person name="Wolfe K.H."/>
            <person name="Goldman G.H."/>
            <person name="Wortman J.R."/>
            <person name="Jiang B."/>
            <person name="Denning D.W."/>
            <person name="Nierman W.C."/>
        </authorList>
    </citation>
    <scope>NUCLEOTIDE SEQUENCE [LARGE SCALE GENOMIC DNA]</scope>
    <source>
        <strain evidence="3">ATCC 1007 / CBS 513.65 / DSM 816 / NCTC 3887 / NRRL 1</strain>
    </source>
</reference>
<dbReference type="Proteomes" id="UP000006701">
    <property type="component" value="Unassembled WGS sequence"/>
</dbReference>
<dbReference type="KEGG" id="act:ACLA_044140"/>
<dbReference type="OrthoDB" id="4360110at2759"/>
<evidence type="ECO:0000313" key="3">
    <source>
        <dbReference type="Proteomes" id="UP000006701"/>
    </source>
</evidence>
<dbReference type="HOGENOM" id="CLU_034488_0_0_1"/>
<gene>
    <name evidence="2" type="ORF">ACLA_044140</name>
</gene>
<dbReference type="VEuPathDB" id="FungiDB:ACLA_044140"/>
<accession>A1C8Q7</accession>
<protein>
    <submittedName>
        <fullName evidence="2">Uncharacterized protein</fullName>
    </submittedName>
</protein>
<proteinExistence type="predicted"/>
<dbReference type="GeneID" id="4707333"/>
<keyword evidence="3" id="KW-1185">Reference proteome</keyword>
<dbReference type="RefSeq" id="XP_001275120.1">
    <property type="nucleotide sequence ID" value="XM_001275119.1"/>
</dbReference>
<feature type="compositionally biased region" description="Basic and acidic residues" evidence="1">
    <location>
        <begin position="207"/>
        <end position="221"/>
    </location>
</feature>
<dbReference type="AlphaFoldDB" id="A1C8Q7"/>
<feature type="region of interest" description="Disordered" evidence="1">
    <location>
        <begin position="191"/>
        <end position="221"/>
    </location>
</feature>
<evidence type="ECO:0000313" key="2">
    <source>
        <dbReference type="EMBL" id="EAW13694.1"/>
    </source>
</evidence>